<feature type="transmembrane region" description="Helical" evidence="6">
    <location>
        <begin position="115"/>
        <end position="134"/>
    </location>
</feature>
<name>A0AAV9N523_9EURO</name>
<keyword evidence="2 6" id="KW-0812">Transmembrane</keyword>
<dbReference type="PANTHER" id="PTHR23501:SF49">
    <property type="entry name" value="MAJOR FACILITATOR SUPERFAMILY (MFS) PROFILE DOMAIN-CONTAINING PROTEIN"/>
    <property type="match status" value="1"/>
</dbReference>
<dbReference type="Gene3D" id="1.20.1250.20">
    <property type="entry name" value="MFS general substrate transporter like domains"/>
    <property type="match status" value="1"/>
</dbReference>
<dbReference type="PANTHER" id="PTHR23501">
    <property type="entry name" value="MAJOR FACILITATOR SUPERFAMILY"/>
    <property type="match status" value="1"/>
</dbReference>
<feature type="transmembrane region" description="Helical" evidence="6">
    <location>
        <begin position="321"/>
        <end position="346"/>
    </location>
</feature>
<dbReference type="PRINTS" id="PR01036">
    <property type="entry name" value="TCRTETB"/>
</dbReference>
<feature type="domain" description="Major facilitator superfamily (MFS) profile" evidence="7">
    <location>
        <begin position="50"/>
        <end position="549"/>
    </location>
</feature>
<feature type="transmembrane region" description="Helical" evidence="6">
    <location>
        <begin position="173"/>
        <end position="194"/>
    </location>
</feature>
<dbReference type="GO" id="GO:0005886">
    <property type="term" value="C:plasma membrane"/>
    <property type="evidence" value="ECO:0007669"/>
    <property type="project" value="TreeGrafter"/>
</dbReference>
<feature type="transmembrane region" description="Helical" evidence="6">
    <location>
        <begin position="85"/>
        <end position="103"/>
    </location>
</feature>
<feature type="transmembrane region" description="Helical" evidence="6">
    <location>
        <begin position="140"/>
        <end position="161"/>
    </location>
</feature>
<dbReference type="GeneID" id="89973647"/>
<feature type="transmembrane region" description="Helical" evidence="6">
    <location>
        <begin position="385"/>
        <end position="404"/>
    </location>
</feature>
<protein>
    <recommendedName>
        <fullName evidence="7">Major facilitator superfamily (MFS) profile domain-containing protein</fullName>
    </recommendedName>
</protein>
<proteinExistence type="predicted"/>
<accession>A0AAV9N523</accession>
<comment type="caution">
    <text evidence="8">The sequence shown here is derived from an EMBL/GenBank/DDBJ whole genome shotgun (WGS) entry which is preliminary data.</text>
</comment>
<reference evidence="8 9" key="1">
    <citation type="submission" date="2023-08" db="EMBL/GenBank/DDBJ databases">
        <title>Black Yeasts Isolated from many extreme environments.</title>
        <authorList>
            <person name="Coleine C."/>
            <person name="Stajich J.E."/>
            <person name="Selbmann L."/>
        </authorList>
    </citation>
    <scope>NUCLEOTIDE SEQUENCE [LARGE SCALE GENOMIC DNA]</scope>
    <source>
        <strain evidence="8 9">CCFEE 5792</strain>
    </source>
</reference>
<evidence type="ECO:0000256" key="4">
    <source>
        <dbReference type="ARBA" id="ARBA00023136"/>
    </source>
</evidence>
<dbReference type="EMBL" id="JAVRRD010000020">
    <property type="protein sequence ID" value="KAK5049048.1"/>
    <property type="molecule type" value="Genomic_DNA"/>
</dbReference>
<keyword evidence="9" id="KW-1185">Reference proteome</keyword>
<dbReference type="FunFam" id="1.20.1250.20:FF:000196">
    <property type="entry name" value="MFS toxin efflux pump (AflT)"/>
    <property type="match status" value="1"/>
</dbReference>
<organism evidence="8 9">
    <name type="scientific">Exophiala bonariae</name>
    <dbReference type="NCBI Taxonomy" id="1690606"/>
    <lineage>
        <taxon>Eukaryota</taxon>
        <taxon>Fungi</taxon>
        <taxon>Dikarya</taxon>
        <taxon>Ascomycota</taxon>
        <taxon>Pezizomycotina</taxon>
        <taxon>Eurotiomycetes</taxon>
        <taxon>Chaetothyriomycetidae</taxon>
        <taxon>Chaetothyriales</taxon>
        <taxon>Herpotrichiellaceae</taxon>
        <taxon>Exophiala</taxon>
    </lineage>
</organism>
<evidence type="ECO:0000313" key="9">
    <source>
        <dbReference type="Proteomes" id="UP001358417"/>
    </source>
</evidence>
<feature type="transmembrane region" description="Helical" evidence="6">
    <location>
        <begin position="47"/>
        <end position="73"/>
    </location>
</feature>
<evidence type="ECO:0000256" key="3">
    <source>
        <dbReference type="ARBA" id="ARBA00022989"/>
    </source>
</evidence>
<evidence type="ECO:0000259" key="7">
    <source>
        <dbReference type="PROSITE" id="PS50850"/>
    </source>
</evidence>
<feature type="transmembrane region" description="Helical" evidence="6">
    <location>
        <begin position="200"/>
        <end position="223"/>
    </location>
</feature>
<dbReference type="Proteomes" id="UP001358417">
    <property type="component" value="Unassembled WGS sequence"/>
</dbReference>
<dbReference type="InterPro" id="IPR011701">
    <property type="entry name" value="MFS"/>
</dbReference>
<sequence length="593" mass="63760">MPPNEDGTLARTMSNHSPEDSASRSINVRRSPSHELHSRRSTFKLPVFLITICLILAVFLVALDTTILATAIPKITDDFNSLTDVGWYAGVYALTSAIFQLLYGNFFKIFSAKWTFVSASIVFEIGSILCAAAPSSPVLILGRAFAGVGSAGIFAGAFIIVSHTVPLRWRPIYNSIFGALYGIASVVGPVIGGLLTDKITWRWCFWINVPIGVVTVIVVSFVFEPPSGLGPDRQPHPHSDHRSPATVLQELNVLSTILLISSTIPLLLALQWGGMEYSWSNSRVITLFIVAGASTVLFILLQIRQGEKAFLPIQLIKQRTLLACCWFTFTAGSSVAIVIYYLPIWFQAVLGVSALQSGFLNLPFVISLVCGSLVSGVITSTTGNYVQLLILSSVVRAIGTGLLTTLKPSSQRWQYVFYQIIFGLGDGCGMQQPLIAVQNAIDSHDVAMAISVLIFCQTLGSSVFIVVGQSILTNRLTSLLDGILPSGPITTRVLLESGATSFRALGLDQEVLSRVVSAYSGAVTDTFYVAVALSCASLVGACTVEWKKIKIHSDDEPIPPVNTATLGTSTATNTEDRELSVLGPQRRISAIPG</sequence>
<feature type="transmembrane region" description="Helical" evidence="6">
    <location>
        <begin position="449"/>
        <end position="472"/>
    </location>
</feature>
<comment type="subcellular location">
    <subcellularLocation>
        <location evidence="1">Membrane</location>
        <topology evidence="1">Multi-pass membrane protein</topology>
    </subcellularLocation>
</comment>
<dbReference type="GO" id="GO:0022857">
    <property type="term" value="F:transmembrane transporter activity"/>
    <property type="evidence" value="ECO:0007669"/>
    <property type="project" value="InterPro"/>
</dbReference>
<feature type="transmembrane region" description="Helical" evidence="6">
    <location>
        <begin position="251"/>
        <end position="272"/>
    </location>
</feature>
<dbReference type="SUPFAM" id="SSF103473">
    <property type="entry name" value="MFS general substrate transporter"/>
    <property type="match status" value="1"/>
</dbReference>
<feature type="region of interest" description="Disordered" evidence="5">
    <location>
        <begin position="1"/>
        <end position="33"/>
    </location>
</feature>
<dbReference type="Pfam" id="PF07690">
    <property type="entry name" value="MFS_1"/>
    <property type="match status" value="1"/>
</dbReference>
<dbReference type="PROSITE" id="PS50850">
    <property type="entry name" value="MFS"/>
    <property type="match status" value="1"/>
</dbReference>
<feature type="transmembrane region" description="Helical" evidence="6">
    <location>
        <begin position="358"/>
        <end position="378"/>
    </location>
</feature>
<dbReference type="CDD" id="cd17502">
    <property type="entry name" value="MFS_Azr1_MDR_like"/>
    <property type="match status" value="1"/>
</dbReference>
<evidence type="ECO:0000256" key="2">
    <source>
        <dbReference type="ARBA" id="ARBA00022692"/>
    </source>
</evidence>
<feature type="transmembrane region" description="Helical" evidence="6">
    <location>
        <begin position="284"/>
        <end position="301"/>
    </location>
</feature>
<evidence type="ECO:0000256" key="1">
    <source>
        <dbReference type="ARBA" id="ARBA00004141"/>
    </source>
</evidence>
<keyword evidence="3 6" id="KW-1133">Transmembrane helix</keyword>
<evidence type="ECO:0000256" key="6">
    <source>
        <dbReference type="SAM" id="Phobius"/>
    </source>
</evidence>
<gene>
    <name evidence="8" type="ORF">LTR84_005470</name>
</gene>
<dbReference type="RefSeq" id="XP_064704253.1">
    <property type="nucleotide sequence ID" value="XM_064849039.1"/>
</dbReference>
<dbReference type="InterPro" id="IPR036259">
    <property type="entry name" value="MFS_trans_sf"/>
</dbReference>
<dbReference type="AlphaFoldDB" id="A0AAV9N523"/>
<dbReference type="InterPro" id="IPR020846">
    <property type="entry name" value="MFS_dom"/>
</dbReference>
<evidence type="ECO:0000256" key="5">
    <source>
        <dbReference type="SAM" id="MobiDB-lite"/>
    </source>
</evidence>
<evidence type="ECO:0000313" key="8">
    <source>
        <dbReference type="EMBL" id="KAK5049048.1"/>
    </source>
</evidence>
<keyword evidence="4 6" id="KW-0472">Membrane</keyword>